<dbReference type="EMBL" id="CP031229">
    <property type="protein sequence ID" value="AXH95325.1"/>
    <property type="molecule type" value="Genomic_DNA"/>
</dbReference>
<keyword evidence="3" id="KW-0813">Transport</keyword>
<keyword evidence="7" id="KW-0630">Potassium</keyword>
<evidence type="ECO:0000313" key="15">
    <source>
        <dbReference type="EMBL" id="AXH95325.1"/>
    </source>
</evidence>
<comment type="subcellular location">
    <subcellularLocation>
        <location evidence="1">Membrane</location>
        <topology evidence="1">Multi-pass membrane protein</topology>
    </subcellularLocation>
</comment>
<dbReference type="Pfam" id="PF06736">
    <property type="entry name" value="TMEM175"/>
    <property type="match status" value="1"/>
</dbReference>
<evidence type="ECO:0000256" key="13">
    <source>
        <dbReference type="SAM" id="MobiDB-lite"/>
    </source>
</evidence>
<dbReference type="GO" id="GO:0015252">
    <property type="term" value="F:proton channel activity"/>
    <property type="evidence" value="ECO:0007669"/>
    <property type="project" value="InterPro"/>
</dbReference>
<keyword evidence="8 14" id="KW-1133">Transmembrane helix</keyword>
<keyword evidence="5 14" id="KW-0812">Transmembrane</keyword>
<protein>
    <submittedName>
        <fullName evidence="15">DUF1211 domain-containing protein</fullName>
    </submittedName>
</protein>
<keyword evidence="10 14" id="KW-0472">Membrane</keyword>
<feature type="transmembrane region" description="Helical" evidence="14">
    <location>
        <begin position="132"/>
        <end position="151"/>
    </location>
</feature>
<organism evidence="15 16">
    <name type="scientific">Ornithinimicrobium avium</name>
    <dbReference type="NCBI Taxonomy" id="2283195"/>
    <lineage>
        <taxon>Bacteria</taxon>
        <taxon>Bacillati</taxon>
        <taxon>Actinomycetota</taxon>
        <taxon>Actinomycetes</taxon>
        <taxon>Micrococcales</taxon>
        <taxon>Ornithinimicrobiaceae</taxon>
        <taxon>Ornithinimicrobium</taxon>
    </lineage>
</organism>
<dbReference type="KEGG" id="orn:DV701_03495"/>
<dbReference type="PANTHER" id="PTHR31462:SF5">
    <property type="entry name" value="ENDOSOMAL_LYSOSOMAL PROTON CHANNEL TMEM175"/>
    <property type="match status" value="1"/>
</dbReference>
<keyword evidence="4" id="KW-0633">Potassium transport</keyword>
<reference evidence="15 16" key="1">
    <citation type="submission" date="2018-07" db="EMBL/GenBank/DDBJ databases">
        <title>Complete genome sequencing of Ornithinimicrobium sp. AMA3305.</title>
        <authorList>
            <person name="Bae J.-W."/>
        </authorList>
    </citation>
    <scope>NUCLEOTIDE SEQUENCE [LARGE SCALE GENOMIC DNA]</scope>
    <source>
        <strain evidence="15 16">AMA3305</strain>
    </source>
</reference>
<keyword evidence="6" id="KW-0631">Potassium channel</keyword>
<name>A0A345NJW7_9MICO</name>
<evidence type="ECO:0000256" key="14">
    <source>
        <dbReference type="SAM" id="Phobius"/>
    </source>
</evidence>
<comment type="similarity">
    <text evidence="2">Belongs to the TMEM175 family.</text>
</comment>
<gene>
    <name evidence="15" type="ORF">DV701_03495</name>
</gene>
<evidence type="ECO:0000256" key="11">
    <source>
        <dbReference type="ARBA" id="ARBA00023303"/>
    </source>
</evidence>
<evidence type="ECO:0000256" key="8">
    <source>
        <dbReference type="ARBA" id="ARBA00022989"/>
    </source>
</evidence>
<dbReference type="PANTHER" id="PTHR31462">
    <property type="entry name" value="ENDOSOMAL/LYSOSOMAL POTASSIUM CHANNEL TMEM175"/>
    <property type="match status" value="1"/>
</dbReference>
<evidence type="ECO:0000313" key="16">
    <source>
        <dbReference type="Proteomes" id="UP000253790"/>
    </source>
</evidence>
<dbReference type="GO" id="GO:0005267">
    <property type="term" value="F:potassium channel activity"/>
    <property type="evidence" value="ECO:0007669"/>
    <property type="project" value="UniProtKB-KW"/>
</dbReference>
<evidence type="ECO:0000256" key="6">
    <source>
        <dbReference type="ARBA" id="ARBA00022826"/>
    </source>
</evidence>
<dbReference type="Proteomes" id="UP000253790">
    <property type="component" value="Chromosome"/>
</dbReference>
<feature type="transmembrane region" description="Helical" evidence="14">
    <location>
        <begin position="195"/>
        <end position="214"/>
    </location>
</feature>
<evidence type="ECO:0000256" key="2">
    <source>
        <dbReference type="ARBA" id="ARBA00006920"/>
    </source>
</evidence>
<feature type="transmembrane region" description="Helical" evidence="14">
    <location>
        <begin position="60"/>
        <end position="83"/>
    </location>
</feature>
<dbReference type="GO" id="GO:0016020">
    <property type="term" value="C:membrane"/>
    <property type="evidence" value="ECO:0007669"/>
    <property type="project" value="UniProtKB-SubCell"/>
</dbReference>
<keyword evidence="9" id="KW-0406">Ion transport</keyword>
<evidence type="ECO:0000256" key="5">
    <source>
        <dbReference type="ARBA" id="ARBA00022692"/>
    </source>
</evidence>
<evidence type="ECO:0000256" key="7">
    <source>
        <dbReference type="ARBA" id="ARBA00022958"/>
    </source>
</evidence>
<proteinExistence type="inferred from homology"/>
<evidence type="ECO:0000256" key="12">
    <source>
        <dbReference type="ARBA" id="ARBA00034430"/>
    </source>
</evidence>
<accession>A0A345NJW7</accession>
<feature type="transmembrane region" description="Helical" evidence="14">
    <location>
        <begin position="104"/>
        <end position="126"/>
    </location>
</feature>
<sequence>MAVSVRRPGDGHSRVVGGDVPASPGRMEAFSDGVLAVAITLLVLDLRVPEPGGAAGLGHALVALWPHAVAYVVSLAAIGIMWINHHAMVHRLAAVDHSVHVLNLLLLMSIVVLPFTTALMSTYLVAPSGGHVAAAVYAGSLLVISAVFLALERHLLVRRPHLLREPLSRAQVRAILFRAGLAPPAYLVAGAAGLVTPYLTLAVCALLGTFYLLAPRSSGEAEARPTSPSTEG</sequence>
<evidence type="ECO:0000256" key="3">
    <source>
        <dbReference type="ARBA" id="ARBA00022448"/>
    </source>
</evidence>
<dbReference type="InterPro" id="IPR010617">
    <property type="entry name" value="TMEM175-like"/>
</dbReference>
<evidence type="ECO:0000256" key="1">
    <source>
        <dbReference type="ARBA" id="ARBA00004141"/>
    </source>
</evidence>
<evidence type="ECO:0000256" key="4">
    <source>
        <dbReference type="ARBA" id="ARBA00022538"/>
    </source>
</evidence>
<dbReference type="OrthoDB" id="7626281at2"/>
<feature type="region of interest" description="Disordered" evidence="13">
    <location>
        <begin position="1"/>
        <end position="20"/>
    </location>
</feature>
<evidence type="ECO:0000256" key="9">
    <source>
        <dbReference type="ARBA" id="ARBA00023065"/>
    </source>
</evidence>
<keyword evidence="16" id="KW-1185">Reference proteome</keyword>
<dbReference type="AlphaFoldDB" id="A0A345NJW7"/>
<evidence type="ECO:0000256" key="10">
    <source>
        <dbReference type="ARBA" id="ARBA00023136"/>
    </source>
</evidence>
<keyword evidence="11" id="KW-0407">Ion channel</keyword>
<comment type="catalytic activity">
    <reaction evidence="12">
        <text>K(+)(in) = K(+)(out)</text>
        <dbReference type="Rhea" id="RHEA:29463"/>
        <dbReference type="ChEBI" id="CHEBI:29103"/>
    </reaction>
</comment>